<proteinExistence type="predicted"/>
<name>A0ABT7XLM7_9NEIS</name>
<dbReference type="InterPro" id="IPR050345">
    <property type="entry name" value="Aliph_Amidase/BUP"/>
</dbReference>
<reference evidence="3" key="1">
    <citation type="submission" date="2023-06" db="EMBL/GenBank/DDBJ databases">
        <authorList>
            <person name="Zhang S."/>
        </authorList>
    </citation>
    <scope>NUCLEOTIDE SEQUENCE</scope>
    <source>
        <strain evidence="3">SG2303</strain>
    </source>
</reference>
<feature type="domain" description="CN hydrolase" evidence="2">
    <location>
        <begin position="4"/>
        <end position="241"/>
    </location>
</feature>
<dbReference type="CDD" id="cd07197">
    <property type="entry name" value="nitrilase"/>
    <property type="match status" value="1"/>
</dbReference>
<dbReference type="InterPro" id="IPR036526">
    <property type="entry name" value="C-N_Hydrolase_sf"/>
</dbReference>
<dbReference type="SUPFAM" id="SSF56317">
    <property type="entry name" value="Carbon-nitrogen hydrolase"/>
    <property type="match status" value="1"/>
</dbReference>
<keyword evidence="4" id="KW-1185">Reference proteome</keyword>
<dbReference type="Proteomes" id="UP001168540">
    <property type="component" value="Unassembled WGS sequence"/>
</dbReference>
<keyword evidence="1 3" id="KW-0378">Hydrolase</keyword>
<evidence type="ECO:0000256" key="1">
    <source>
        <dbReference type="ARBA" id="ARBA00022801"/>
    </source>
</evidence>
<dbReference type="Pfam" id="PF00795">
    <property type="entry name" value="CN_hydrolase"/>
    <property type="match status" value="1"/>
</dbReference>
<dbReference type="PANTHER" id="PTHR43674">
    <property type="entry name" value="NITRILASE C965.09-RELATED"/>
    <property type="match status" value="1"/>
</dbReference>
<organism evidence="3 4">
    <name type="scientific">Crenobacter oryzisoli</name>
    <dbReference type="NCBI Taxonomy" id="3056844"/>
    <lineage>
        <taxon>Bacteria</taxon>
        <taxon>Pseudomonadati</taxon>
        <taxon>Pseudomonadota</taxon>
        <taxon>Betaproteobacteria</taxon>
        <taxon>Neisseriales</taxon>
        <taxon>Neisseriaceae</taxon>
        <taxon>Crenobacter</taxon>
    </lineage>
</organism>
<dbReference type="EMBL" id="JAUEDK010000008">
    <property type="protein sequence ID" value="MDN0074603.1"/>
    <property type="molecule type" value="Genomic_DNA"/>
</dbReference>
<dbReference type="InterPro" id="IPR003010">
    <property type="entry name" value="C-N_Hydrolase"/>
</dbReference>
<evidence type="ECO:0000313" key="4">
    <source>
        <dbReference type="Proteomes" id="UP001168540"/>
    </source>
</evidence>
<evidence type="ECO:0000313" key="3">
    <source>
        <dbReference type="EMBL" id="MDN0074603.1"/>
    </source>
</evidence>
<dbReference type="Gene3D" id="3.60.110.10">
    <property type="entry name" value="Carbon-nitrogen hydrolase"/>
    <property type="match status" value="1"/>
</dbReference>
<dbReference type="PANTHER" id="PTHR43674:SF2">
    <property type="entry name" value="BETA-UREIDOPROPIONASE"/>
    <property type="match status" value="1"/>
</dbReference>
<accession>A0ABT7XLM7</accession>
<dbReference type="PROSITE" id="PS50263">
    <property type="entry name" value="CN_HYDROLASE"/>
    <property type="match status" value="1"/>
</dbReference>
<dbReference type="RefSeq" id="WP_289829176.1">
    <property type="nucleotide sequence ID" value="NZ_JAUEDK010000008.1"/>
</dbReference>
<protein>
    <submittedName>
        <fullName evidence="3">Carbon-nitrogen hydrolase family protein</fullName>
    </submittedName>
</protein>
<comment type="caution">
    <text evidence="3">The sequence shown here is derived from an EMBL/GenBank/DDBJ whole genome shotgun (WGS) entry which is preliminary data.</text>
</comment>
<gene>
    <name evidence="3" type="ORF">QU481_06820</name>
</gene>
<sequence>MPALVLAAAQTAPLAGDLSTNLARHLDFIALAARHGVTLLQFPELSLTGYELALARNCAVTLDDARLIPLAEAAQRHAMTIVAGAPLRLGDDTLRLAALIFGPDGAIGHYAKQYLHPGEDTVFLPGEAGLTLTLDDDARTRAALAICADTGHPEHPAAAKRSGAAVYSAGMLLSVNGYAADTQQLQGYAREHRMAVLLANYGAPSSGWQCAGGSALWDENGEHIAHAPANGEALLIAERRADGWHGRSISLD</sequence>
<evidence type="ECO:0000259" key="2">
    <source>
        <dbReference type="PROSITE" id="PS50263"/>
    </source>
</evidence>
<dbReference type="GO" id="GO:0016787">
    <property type="term" value="F:hydrolase activity"/>
    <property type="evidence" value="ECO:0007669"/>
    <property type="project" value="UniProtKB-KW"/>
</dbReference>